<dbReference type="FunFam" id="2.60.40.2610:FF:000001">
    <property type="entry name" value="Outer membrane fimbrial usher protein"/>
    <property type="match status" value="1"/>
</dbReference>
<evidence type="ECO:0008006" key="14">
    <source>
        <dbReference type="Google" id="ProtNLM"/>
    </source>
</evidence>
<dbReference type="Pfam" id="PF13953">
    <property type="entry name" value="PapC_C"/>
    <property type="match status" value="1"/>
</dbReference>
<dbReference type="AlphaFoldDB" id="A0AA88ZCB9"/>
<dbReference type="InterPro" id="IPR025885">
    <property type="entry name" value="PapC_N"/>
</dbReference>
<dbReference type="Pfam" id="PF13954">
    <property type="entry name" value="PapC_N"/>
    <property type="match status" value="1"/>
</dbReference>
<keyword evidence="6" id="KW-0732">Signal</keyword>
<dbReference type="Pfam" id="PF00577">
    <property type="entry name" value="Usher"/>
    <property type="match status" value="1"/>
</dbReference>
<feature type="domain" description="PapC N-terminal" evidence="11">
    <location>
        <begin position="55"/>
        <end position="205"/>
    </location>
</feature>
<protein>
    <recommendedName>
        <fullName evidence="14">Fimbrial biogenesis outer membrane usher protein</fullName>
    </recommendedName>
</protein>
<dbReference type="PROSITE" id="PS01151">
    <property type="entry name" value="FIMBRIAL_USHER"/>
    <property type="match status" value="1"/>
</dbReference>
<name>A0AA88ZCB9_BURCE</name>
<evidence type="ECO:0000256" key="3">
    <source>
        <dbReference type="ARBA" id="ARBA00022448"/>
    </source>
</evidence>
<dbReference type="FunFam" id="2.60.40.3110:FF:000001">
    <property type="entry name" value="Putative fimbrial outer membrane usher"/>
    <property type="match status" value="1"/>
</dbReference>
<dbReference type="EMBL" id="JPGD01000001">
    <property type="protein sequence ID" value="KGC08982.1"/>
    <property type="molecule type" value="Genomic_DNA"/>
</dbReference>
<comment type="subcellular location">
    <subcellularLocation>
        <location evidence="1 9">Cell outer membrane</location>
        <topology evidence="1 9">Multi-pass membrane protein</topology>
    </subcellularLocation>
</comment>
<keyword evidence="8 9" id="KW-0998">Cell outer membrane</keyword>
<comment type="caution">
    <text evidence="12">The sequence shown here is derived from an EMBL/GenBank/DDBJ whole genome shotgun (WGS) entry which is preliminary data.</text>
</comment>
<evidence type="ECO:0000256" key="1">
    <source>
        <dbReference type="ARBA" id="ARBA00004571"/>
    </source>
</evidence>
<evidence type="ECO:0000259" key="11">
    <source>
        <dbReference type="Pfam" id="PF13954"/>
    </source>
</evidence>
<dbReference type="PANTHER" id="PTHR30451">
    <property type="entry name" value="OUTER MEMBRANE USHER PROTEIN"/>
    <property type="match status" value="1"/>
</dbReference>
<evidence type="ECO:0000256" key="9">
    <source>
        <dbReference type="RuleBase" id="RU003884"/>
    </source>
</evidence>
<proteinExistence type="inferred from homology"/>
<sequence length="884" mass="94092">MRANHRIAPLPAIGRVALKPGYLCVLAALASWGVEVRAADTQTGPAGGYTVAQVHFNDTLMMKPRGQQLDLERFSKGNPVPPGDYLVDLHVNGDWRGRSTVRFSAEAGVASAKPCFDRGLVARLGLDDQALTVPGRAELARVQADGTCTDVAKLVDEASYEFDMSEFRLNVSIPQAAVLRNPRGYVSPELWDSGVPSATLRYDANVFRNSSSGYESTQGYLGLVGGVNIGNWHFRHNGTYTAQSRGDNRYQSMNTYVQRDLPAWRSQLKIGEAYTDGSLLDSIGMRGITLATDDRMLPDSMRGYAPLIRGVAASNAHVQVSQHGNVLYETSVAPGPFQIDDLYPTGYGGDLLVTVTEADGHKNSFTVPYAAVAQSLRPGVSRYSVALGQVRESQLDRHPNFVQGTYQRGISNLITGYVGAIVAENYLAGLVGAAFNTRIGAIAVDVTQANANIPGARSTSGQSVRVSYSKFLETTGTNIAVAAYRYSSSGYWGMRDALYARQEAASNRDPNDVYRQRNQVQLTLNQDLGEARGSVYAVGSSVNYWNRHGTTTQFQLGYNNSMRVFGVNLSYNVSVSRQRDGYTGQLSNQVFANLSVPLGRRTHAPTLSTSIARDNQSGTSQQMSLTGTLGETHAFSYGFNASHASGSTSGGGNAQYRSPYASFSGSASGGKGYSSVSAGMSGALVVHAGGVTLANDLGDTVAIIEAKGAKGARVMNGTDVKIDGRGYAVLPYLTPYQMNTIELDPKGIPLDVEMQSTSEQIAPRANSVVKIKFATVSGRAALLTIRQPNGATVPFGSVVTDAQGKTIGMVGQGGALFVRGLENDSALTAKWGNRATDVCSLTYRLPTASNKALGYERAEAVCDYGVPKAGQSDGPITAAAPDGD</sequence>
<keyword evidence="7 9" id="KW-0472">Membrane</keyword>
<keyword evidence="4" id="KW-1134">Transmembrane beta strand</keyword>
<dbReference type="InterPro" id="IPR043142">
    <property type="entry name" value="PapC-like_C_sf"/>
</dbReference>
<keyword evidence="3 9" id="KW-0813">Transport</keyword>
<feature type="domain" description="PapC-like C-terminal" evidence="10">
    <location>
        <begin position="782"/>
        <end position="846"/>
    </location>
</feature>
<dbReference type="Gene3D" id="2.60.40.3110">
    <property type="match status" value="1"/>
</dbReference>
<dbReference type="GO" id="GO:0009297">
    <property type="term" value="P:pilus assembly"/>
    <property type="evidence" value="ECO:0007669"/>
    <property type="project" value="InterPro"/>
</dbReference>
<keyword evidence="9" id="KW-1029">Fimbrium biogenesis</keyword>
<dbReference type="InterPro" id="IPR025949">
    <property type="entry name" value="PapC-like_C"/>
</dbReference>
<keyword evidence="5 9" id="KW-0812">Transmembrane</keyword>
<organism evidence="12 13">
    <name type="scientific">Burkholderia cepacia</name>
    <name type="common">Pseudomonas cepacia</name>
    <dbReference type="NCBI Taxonomy" id="292"/>
    <lineage>
        <taxon>Bacteria</taxon>
        <taxon>Pseudomonadati</taxon>
        <taxon>Pseudomonadota</taxon>
        <taxon>Betaproteobacteria</taxon>
        <taxon>Burkholderiales</taxon>
        <taxon>Burkholderiaceae</taxon>
        <taxon>Burkholderia</taxon>
        <taxon>Burkholderia cepacia complex</taxon>
    </lineage>
</organism>
<evidence type="ECO:0000256" key="5">
    <source>
        <dbReference type="ARBA" id="ARBA00022692"/>
    </source>
</evidence>
<dbReference type="GO" id="GO:0009279">
    <property type="term" value="C:cell outer membrane"/>
    <property type="evidence" value="ECO:0007669"/>
    <property type="project" value="UniProtKB-SubCell"/>
</dbReference>
<dbReference type="InterPro" id="IPR018030">
    <property type="entry name" value="Fimbrial_membr_usher_CS"/>
</dbReference>
<evidence type="ECO:0000256" key="2">
    <source>
        <dbReference type="ARBA" id="ARBA00008064"/>
    </source>
</evidence>
<evidence type="ECO:0000256" key="7">
    <source>
        <dbReference type="ARBA" id="ARBA00023136"/>
    </source>
</evidence>
<dbReference type="Gene3D" id="2.60.40.2070">
    <property type="match status" value="1"/>
</dbReference>
<dbReference type="InterPro" id="IPR037224">
    <property type="entry name" value="PapC_N_sf"/>
</dbReference>
<dbReference type="Gene3D" id="3.10.20.410">
    <property type="match status" value="1"/>
</dbReference>
<accession>A0AA88ZCB9</accession>
<evidence type="ECO:0000259" key="10">
    <source>
        <dbReference type="Pfam" id="PF13953"/>
    </source>
</evidence>
<dbReference type="InterPro" id="IPR000015">
    <property type="entry name" value="Fimb_usher"/>
</dbReference>
<evidence type="ECO:0000256" key="8">
    <source>
        <dbReference type="ARBA" id="ARBA00023237"/>
    </source>
</evidence>
<dbReference type="PANTHER" id="PTHR30451:SF20">
    <property type="entry name" value="FIMBRIAE USHER"/>
    <property type="match status" value="1"/>
</dbReference>
<evidence type="ECO:0000313" key="12">
    <source>
        <dbReference type="EMBL" id="KGC08982.1"/>
    </source>
</evidence>
<gene>
    <name evidence="12" type="ORF">DM43_6385</name>
</gene>
<dbReference type="InterPro" id="IPR042186">
    <property type="entry name" value="FimD_plug_dom"/>
</dbReference>
<evidence type="ECO:0000256" key="4">
    <source>
        <dbReference type="ARBA" id="ARBA00022452"/>
    </source>
</evidence>
<dbReference type="Proteomes" id="UP000029575">
    <property type="component" value="Unassembled WGS sequence"/>
</dbReference>
<dbReference type="Gene3D" id="2.60.40.2610">
    <property type="entry name" value="Outer membrane usher protein FimD, plug domain"/>
    <property type="match status" value="1"/>
</dbReference>
<dbReference type="SUPFAM" id="SSF141729">
    <property type="entry name" value="FimD N-terminal domain-like"/>
    <property type="match status" value="1"/>
</dbReference>
<evidence type="ECO:0000256" key="6">
    <source>
        <dbReference type="ARBA" id="ARBA00022729"/>
    </source>
</evidence>
<dbReference type="GO" id="GO:0015473">
    <property type="term" value="F:fimbrial usher porin activity"/>
    <property type="evidence" value="ECO:0007669"/>
    <property type="project" value="InterPro"/>
</dbReference>
<reference evidence="12 13" key="1">
    <citation type="submission" date="2014-06" db="EMBL/GenBank/DDBJ databases">
        <authorList>
            <person name="Bishop-Lilly K.A."/>
            <person name="Broomall S.M."/>
            <person name="Chain P.S."/>
            <person name="Chertkov O."/>
            <person name="Coyne S.R."/>
            <person name="Daligault H.E."/>
            <person name="Davenport K.W."/>
            <person name="Erkkila T."/>
            <person name="Frey K.G."/>
            <person name="Gibbons H.S."/>
            <person name="Gu W."/>
            <person name="Jaissle J."/>
            <person name="Johnson S.L."/>
            <person name="Koroleva G.I."/>
            <person name="Ladner J.T."/>
            <person name="Lo C.-C."/>
            <person name="Minogue T.D."/>
            <person name="Munk C."/>
            <person name="Palacios G.F."/>
            <person name="Redden C.L."/>
            <person name="Rosenzweig C.N."/>
            <person name="Scholz M.B."/>
            <person name="Teshima H."/>
            <person name="Xu Y."/>
        </authorList>
    </citation>
    <scope>NUCLEOTIDE SEQUENCE [LARGE SCALE GENOMIC DNA]</scope>
    <source>
        <strain evidence="12 13">DWS 37UF10B-2</strain>
    </source>
</reference>
<evidence type="ECO:0000313" key="13">
    <source>
        <dbReference type="Proteomes" id="UP000029575"/>
    </source>
</evidence>
<comment type="similarity">
    <text evidence="2 9">Belongs to the fimbrial export usher family.</text>
</comment>